<dbReference type="STRING" id="337451.A0A443NYJ4"/>
<dbReference type="EMBL" id="QPKB01000004">
    <property type="protein sequence ID" value="RWR83573.1"/>
    <property type="molecule type" value="Genomic_DNA"/>
</dbReference>
<dbReference type="OrthoDB" id="5279713at2759"/>
<dbReference type="AlphaFoldDB" id="A0A443NYJ4"/>
<evidence type="ECO:0000259" key="2">
    <source>
        <dbReference type="Pfam" id="PF23598"/>
    </source>
</evidence>
<dbReference type="PANTHER" id="PTHR47186">
    <property type="entry name" value="LEUCINE-RICH REPEAT-CONTAINING PROTEIN 57"/>
    <property type="match status" value="1"/>
</dbReference>
<accession>A0A443NYJ4</accession>
<gene>
    <name evidence="4" type="ORF">CKAN_01233100</name>
</gene>
<evidence type="ECO:0000256" key="1">
    <source>
        <dbReference type="ARBA" id="ARBA00022737"/>
    </source>
</evidence>
<dbReference type="Proteomes" id="UP000283530">
    <property type="component" value="Unassembled WGS sequence"/>
</dbReference>
<dbReference type="PANTHER" id="PTHR47186:SF41">
    <property type="entry name" value="OS12G0131701 PROTEIN"/>
    <property type="match status" value="1"/>
</dbReference>
<sequence>MSLSKSQTLRTFVELDRDHFEGRIPHHISKLKYLRVLDSSFVPIRNLSSLIGNLKHLRYLHIWFSDVKTIPKSITSLQNLQVLNVCGCLNLYKLPESVTNLQNLRTLDVSCCFKLGKLPKQMSKMKNIRHLKNSDTDSLTCMPRGIGQLTHLQTLERFIVGKEYGHHIGELQKLNLRGELSIEDLNCVRDAKDAEEAKLMSKPHLCSLNLLWNPTEISTLPNGIENLRTLQRLTIRTLPKLVSLPDELQYVTSLQQLSLSYCDSLVGMPEWIENLTALQYLRIFNCPNIVSLPAGLKRRAPPLNMYIEDALKDPKLGSSKEMKRSRLSLQKSNRDAHHLAIVCGSSPWDLE</sequence>
<evidence type="ECO:0000259" key="3">
    <source>
        <dbReference type="Pfam" id="PF25019"/>
    </source>
</evidence>
<reference evidence="4 5" key="1">
    <citation type="journal article" date="2019" name="Nat. Plants">
        <title>Stout camphor tree genome fills gaps in understanding of flowering plant genome evolution.</title>
        <authorList>
            <person name="Chaw S.M."/>
            <person name="Liu Y.C."/>
            <person name="Wu Y.W."/>
            <person name="Wang H.Y."/>
            <person name="Lin C.I."/>
            <person name="Wu C.S."/>
            <person name="Ke H.M."/>
            <person name="Chang L.Y."/>
            <person name="Hsu C.Y."/>
            <person name="Yang H.T."/>
            <person name="Sudianto E."/>
            <person name="Hsu M.H."/>
            <person name="Wu K.P."/>
            <person name="Wang L.N."/>
            <person name="Leebens-Mack J.H."/>
            <person name="Tsai I.J."/>
        </authorList>
    </citation>
    <scope>NUCLEOTIDE SEQUENCE [LARGE SCALE GENOMIC DNA]</scope>
    <source>
        <strain evidence="5">cv. Chaw 1501</strain>
        <tissue evidence="4">Young leaves</tissue>
    </source>
</reference>
<dbReference type="Gene3D" id="3.80.10.10">
    <property type="entry name" value="Ribonuclease Inhibitor"/>
    <property type="match status" value="1"/>
</dbReference>
<evidence type="ECO:0000313" key="4">
    <source>
        <dbReference type="EMBL" id="RWR83573.1"/>
    </source>
</evidence>
<evidence type="ECO:0000313" key="5">
    <source>
        <dbReference type="Proteomes" id="UP000283530"/>
    </source>
</evidence>
<feature type="domain" description="R13L1/DRL21-like LRR repeat region" evidence="3">
    <location>
        <begin position="168"/>
        <end position="286"/>
    </location>
</feature>
<proteinExistence type="predicted"/>
<dbReference type="InterPro" id="IPR056789">
    <property type="entry name" value="LRR_R13L1-DRL21"/>
</dbReference>
<dbReference type="Pfam" id="PF23598">
    <property type="entry name" value="LRR_14"/>
    <property type="match status" value="1"/>
</dbReference>
<dbReference type="SUPFAM" id="SSF52058">
    <property type="entry name" value="L domain-like"/>
    <property type="match status" value="1"/>
</dbReference>
<keyword evidence="5" id="KW-1185">Reference proteome</keyword>
<organism evidence="4 5">
    <name type="scientific">Cinnamomum micranthum f. kanehirae</name>
    <dbReference type="NCBI Taxonomy" id="337451"/>
    <lineage>
        <taxon>Eukaryota</taxon>
        <taxon>Viridiplantae</taxon>
        <taxon>Streptophyta</taxon>
        <taxon>Embryophyta</taxon>
        <taxon>Tracheophyta</taxon>
        <taxon>Spermatophyta</taxon>
        <taxon>Magnoliopsida</taxon>
        <taxon>Magnoliidae</taxon>
        <taxon>Laurales</taxon>
        <taxon>Lauraceae</taxon>
        <taxon>Cinnamomum</taxon>
    </lineage>
</organism>
<protein>
    <submittedName>
        <fullName evidence="4">Putative disease resistance protein RGA3</fullName>
    </submittedName>
</protein>
<dbReference type="InterPro" id="IPR032675">
    <property type="entry name" value="LRR_dom_sf"/>
</dbReference>
<name>A0A443NYJ4_9MAGN</name>
<dbReference type="InterPro" id="IPR055414">
    <property type="entry name" value="LRR_R13L4/SHOC2-like"/>
</dbReference>
<keyword evidence="1" id="KW-0677">Repeat</keyword>
<dbReference type="Pfam" id="PF25019">
    <property type="entry name" value="LRR_R13L1-DRL21"/>
    <property type="match status" value="1"/>
</dbReference>
<feature type="domain" description="Disease resistance R13L4/SHOC-2-like LRR" evidence="2">
    <location>
        <begin position="27"/>
        <end position="133"/>
    </location>
</feature>
<comment type="caution">
    <text evidence="4">The sequence shown here is derived from an EMBL/GenBank/DDBJ whole genome shotgun (WGS) entry which is preliminary data.</text>
</comment>